<sequence length="89" mass="10455">MQGRRSRPKLTDPIEIKIDLRAKSAEQAKKIVLKPDTEKLEKVREVNKKKRLKPLKNKILLDRKLRKLRSQSLPRCQEQDIILKDVSST</sequence>
<organism evidence="1 2">
    <name type="scientific">Cichlidogyrus casuarinus</name>
    <dbReference type="NCBI Taxonomy" id="1844966"/>
    <lineage>
        <taxon>Eukaryota</taxon>
        <taxon>Metazoa</taxon>
        <taxon>Spiralia</taxon>
        <taxon>Lophotrochozoa</taxon>
        <taxon>Platyhelminthes</taxon>
        <taxon>Monogenea</taxon>
        <taxon>Monopisthocotylea</taxon>
        <taxon>Dactylogyridea</taxon>
        <taxon>Ancyrocephalidae</taxon>
        <taxon>Cichlidogyrus</taxon>
    </lineage>
</organism>
<accession>A0ABD2QBV2</accession>
<evidence type="ECO:0000313" key="2">
    <source>
        <dbReference type="Proteomes" id="UP001626550"/>
    </source>
</evidence>
<comment type="caution">
    <text evidence="1">The sequence shown here is derived from an EMBL/GenBank/DDBJ whole genome shotgun (WGS) entry which is preliminary data.</text>
</comment>
<protein>
    <submittedName>
        <fullName evidence="1">Uncharacterized protein</fullName>
    </submittedName>
</protein>
<keyword evidence="2" id="KW-1185">Reference proteome</keyword>
<gene>
    <name evidence="1" type="ORF">Ciccas_004311</name>
</gene>
<reference evidence="1 2" key="1">
    <citation type="submission" date="2024-11" db="EMBL/GenBank/DDBJ databases">
        <title>Adaptive evolution of stress response genes in parasites aligns with host niche diversity.</title>
        <authorList>
            <person name="Hahn C."/>
            <person name="Resl P."/>
        </authorList>
    </citation>
    <scope>NUCLEOTIDE SEQUENCE [LARGE SCALE GENOMIC DNA]</scope>
    <source>
        <strain evidence="1">EGGRZ-B1_66</strain>
        <tissue evidence="1">Body</tissue>
    </source>
</reference>
<proteinExistence type="predicted"/>
<dbReference type="AlphaFoldDB" id="A0ABD2QBV2"/>
<name>A0ABD2QBV2_9PLAT</name>
<evidence type="ECO:0000313" key="1">
    <source>
        <dbReference type="EMBL" id="KAL3317035.1"/>
    </source>
</evidence>
<dbReference type="EMBL" id="JBJKFK010000442">
    <property type="protein sequence ID" value="KAL3317035.1"/>
    <property type="molecule type" value="Genomic_DNA"/>
</dbReference>
<dbReference type="Proteomes" id="UP001626550">
    <property type="component" value="Unassembled WGS sequence"/>
</dbReference>